<evidence type="ECO:0000313" key="7">
    <source>
        <dbReference type="EMBL" id="AXE80730.1"/>
    </source>
</evidence>
<sequence>MAGANWQCGACDVFNGPAEKVCRACDTERSKPPGRRPSPARPSGDWNCIQCLTNNGPEDLRCIGCDTGWKAATKKAAGPKKVAGPKKPAPRRPAAKKTAAAKTTAATKTSAPRKTATGKTTARPTVPEGTATPRASPRGDVPTEVFYPSASGGYTPASAAPAPAPPPPAPAPPYTPPYRPPAYRPPKRSTSGKGCGWGCLGLVVAFFVLPLAFGGFQSLLMPDSDGSGSGGTSSTAAPCPGRIAKAIPSGDGAELVTAFRTKNKQITLCRTSGGGLYYFGEFSDHREPGIAMPAKETSDGYEARNGPYSYRIDGDTVTIYQNGNRIGRESLSAEPSPS</sequence>
<feature type="compositionally biased region" description="Pro residues" evidence="4">
    <location>
        <begin position="162"/>
        <end position="184"/>
    </location>
</feature>
<evidence type="ECO:0000313" key="8">
    <source>
        <dbReference type="Proteomes" id="UP000252698"/>
    </source>
</evidence>
<feature type="transmembrane region" description="Helical" evidence="5">
    <location>
        <begin position="194"/>
        <end position="216"/>
    </location>
</feature>
<evidence type="ECO:0000259" key="6">
    <source>
        <dbReference type="PROSITE" id="PS50199"/>
    </source>
</evidence>
<evidence type="ECO:0000256" key="2">
    <source>
        <dbReference type="ARBA" id="ARBA00022771"/>
    </source>
</evidence>
<keyword evidence="5" id="KW-1133">Transmembrane helix</keyword>
<accession>A0A2Z5JK13</accession>
<keyword evidence="1" id="KW-0479">Metal-binding</keyword>
<dbReference type="AlphaFoldDB" id="A0A2Z5JK13"/>
<dbReference type="Proteomes" id="UP000252698">
    <property type="component" value="Chromosome"/>
</dbReference>
<dbReference type="GO" id="GO:0008270">
    <property type="term" value="F:zinc ion binding"/>
    <property type="evidence" value="ECO:0007669"/>
    <property type="project" value="UniProtKB-KW"/>
</dbReference>
<dbReference type="PROSITE" id="PS01358">
    <property type="entry name" value="ZF_RANBP2_1"/>
    <property type="match status" value="2"/>
</dbReference>
<organism evidence="7 8">
    <name type="scientific">Streptomyces atratus</name>
    <dbReference type="NCBI Taxonomy" id="1893"/>
    <lineage>
        <taxon>Bacteria</taxon>
        <taxon>Bacillati</taxon>
        <taxon>Actinomycetota</taxon>
        <taxon>Actinomycetes</taxon>
        <taxon>Kitasatosporales</taxon>
        <taxon>Streptomycetaceae</taxon>
        <taxon>Streptomyces</taxon>
    </lineage>
</organism>
<dbReference type="SUPFAM" id="SSF90209">
    <property type="entry name" value="Ran binding protein zinc finger-like"/>
    <property type="match status" value="1"/>
</dbReference>
<proteinExistence type="predicted"/>
<feature type="compositionally biased region" description="Low complexity" evidence="4">
    <location>
        <begin position="148"/>
        <end position="161"/>
    </location>
</feature>
<dbReference type="Pfam" id="PF00641">
    <property type="entry name" value="Zn_ribbon_RanBP"/>
    <property type="match status" value="2"/>
</dbReference>
<keyword evidence="2" id="KW-0863">Zinc-finger</keyword>
<feature type="region of interest" description="Disordered" evidence="4">
    <location>
        <begin position="73"/>
        <end position="190"/>
    </location>
</feature>
<reference evidence="7 8" key="1">
    <citation type="journal article" date="2018" name="Front. Microbiol.">
        <title>Genome Sequencing of Streptomyces atratus SCSIOZH16 and Activation Production of Nocardamine via Metabolic Engineering.</title>
        <authorList>
            <person name="Li Y."/>
            <person name="Zhang C."/>
            <person name="Liu C."/>
            <person name="Ju J."/>
            <person name="Ma J."/>
        </authorList>
    </citation>
    <scope>NUCLEOTIDE SEQUENCE [LARGE SCALE GENOMIC DNA]</scope>
    <source>
        <strain evidence="7 8">SCSIO_ZH16</strain>
    </source>
</reference>
<dbReference type="SMART" id="SM00547">
    <property type="entry name" value="ZnF_RBZ"/>
    <property type="match status" value="2"/>
</dbReference>
<keyword evidence="5" id="KW-0812">Transmembrane</keyword>
<keyword evidence="3" id="KW-0862">Zinc</keyword>
<dbReference type="EMBL" id="CP027306">
    <property type="protein sequence ID" value="AXE80730.1"/>
    <property type="molecule type" value="Genomic_DNA"/>
</dbReference>
<evidence type="ECO:0000256" key="3">
    <source>
        <dbReference type="ARBA" id="ARBA00022833"/>
    </source>
</evidence>
<gene>
    <name evidence="7" type="ORF">C5746_31400</name>
</gene>
<dbReference type="KEGG" id="sata:C5746_31400"/>
<dbReference type="PRINTS" id="PR01217">
    <property type="entry name" value="PRICHEXTENSN"/>
</dbReference>
<feature type="region of interest" description="Disordered" evidence="4">
    <location>
        <begin position="27"/>
        <end position="46"/>
    </location>
</feature>
<evidence type="ECO:0000256" key="4">
    <source>
        <dbReference type="SAM" id="MobiDB-lite"/>
    </source>
</evidence>
<evidence type="ECO:0000256" key="1">
    <source>
        <dbReference type="ARBA" id="ARBA00022723"/>
    </source>
</evidence>
<evidence type="ECO:0000256" key="5">
    <source>
        <dbReference type="SAM" id="Phobius"/>
    </source>
</evidence>
<feature type="domain" description="RanBP2-type" evidence="6">
    <location>
        <begin position="1"/>
        <end position="31"/>
    </location>
</feature>
<feature type="compositionally biased region" description="Low complexity" evidence="4">
    <location>
        <begin position="96"/>
        <end position="117"/>
    </location>
</feature>
<keyword evidence="5" id="KW-0472">Membrane</keyword>
<dbReference type="PROSITE" id="PS50199">
    <property type="entry name" value="ZF_RANBP2_2"/>
    <property type="match status" value="2"/>
</dbReference>
<feature type="compositionally biased region" description="Low complexity" evidence="4">
    <location>
        <begin position="73"/>
        <end position="86"/>
    </location>
</feature>
<name>A0A2Z5JK13_STRAR</name>
<protein>
    <recommendedName>
        <fullName evidence="6">RanBP2-type domain-containing protein</fullName>
    </recommendedName>
</protein>
<feature type="domain" description="RanBP2-type" evidence="6">
    <location>
        <begin position="42"/>
        <end position="71"/>
    </location>
</feature>
<dbReference type="InterPro" id="IPR001876">
    <property type="entry name" value="Znf_RanBP2"/>
</dbReference>
<dbReference type="InterPro" id="IPR036443">
    <property type="entry name" value="Znf_RanBP2_sf"/>
</dbReference>